<dbReference type="Gene3D" id="1.10.260.40">
    <property type="entry name" value="lambda repressor-like DNA-binding domains"/>
    <property type="match status" value="1"/>
</dbReference>
<proteinExistence type="predicted"/>
<dbReference type="AlphaFoldDB" id="A0A1Y3XUM1"/>
<feature type="domain" description="HTH cro/C1-type" evidence="1">
    <location>
        <begin position="20"/>
        <end position="72"/>
    </location>
</feature>
<name>A0A1Y3XUM1_9ACTN</name>
<dbReference type="EMBL" id="NFIE01000008">
    <property type="protein sequence ID" value="OUN88821.1"/>
    <property type="molecule type" value="Genomic_DNA"/>
</dbReference>
<evidence type="ECO:0000259" key="1">
    <source>
        <dbReference type="PROSITE" id="PS50943"/>
    </source>
</evidence>
<dbReference type="Proteomes" id="UP000195781">
    <property type="component" value="Unassembled WGS sequence"/>
</dbReference>
<sequence length="98" mass="10812">MAGRTPIPVSRAMRQVAAHLDLARRQQRITMELLAERANLSVPTVRRLLSEGAGTFENFLRVARILGMLDGIVGATDPLRTPIGRARAEQDVPKRVRG</sequence>
<comment type="caution">
    <text evidence="2">The sequence shown here is derived from an EMBL/GenBank/DDBJ whole genome shotgun (WGS) entry which is preliminary data.</text>
</comment>
<protein>
    <recommendedName>
        <fullName evidence="1">HTH cro/C1-type domain-containing protein</fullName>
    </recommendedName>
</protein>
<dbReference type="SUPFAM" id="SSF47413">
    <property type="entry name" value="lambda repressor-like DNA-binding domains"/>
    <property type="match status" value="1"/>
</dbReference>
<gene>
    <name evidence="2" type="ORF">B5G02_04445</name>
</gene>
<reference evidence="3" key="1">
    <citation type="submission" date="2017-04" db="EMBL/GenBank/DDBJ databases">
        <title>Function of individual gut microbiota members based on whole genome sequencing of pure cultures obtained from chicken caecum.</title>
        <authorList>
            <person name="Medvecky M."/>
            <person name="Cejkova D."/>
            <person name="Polansky O."/>
            <person name="Karasova D."/>
            <person name="Kubasova T."/>
            <person name="Cizek A."/>
            <person name="Rychlik I."/>
        </authorList>
    </citation>
    <scope>NUCLEOTIDE SEQUENCE [LARGE SCALE GENOMIC DNA]</scope>
    <source>
        <strain evidence="3">An5</strain>
    </source>
</reference>
<dbReference type="OrthoDB" id="6637137at2"/>
<organism evidence="2 3">
    <name type="scientific">[Collinsella] massiliensis</name>
    <dbReference type="NCBI Taxonomy" id="1232426"/>
    <lineage>
        <taxon>Bacteria</taxon>
        <taxon>Bacillati</taxon>
        <taxon>Actinomycetota</taxon>
        <taxon>Coriobacteriia</taxon>
        <taxon>Coriobacteriales</taxon>
        <taxon>Coriobacteriaceae</taxon>
        <taxon>Enorma</taxon>
    </lineage>
</organism>
<dbReference type="InterPro" id="IPR001387">
    <property type="entry name" value="Cro/C1-type_HTH"/>
</dbReference>
<dbReference type="PROSITE" id="PS50943">
    <property type="entry name" value="HTH_CROC1"/>
    <property type="match status" value="1"/>
</dbReference>
<dbReference type="RefSeq" id="WP_094335342.1">
    <property type="nucleotide sequence ID" value="NZ_NFIE01000008.1"/>
</dbReference>
<accession>A0A1Y3XUM1</accession>
<evidence type="ECO:0000313" key="3">
    <source>
        <dbReference type="Proteomes" id="UP000195781"/>
    </source>
</evidence>
<evidence type="ECO:0000313" key="2">
    <source>
        <dbReference type="EMBL" id="OUN88821.1"/>
    </source>
</evidence>
<keyword evidence="3" id="KW-1185">Reference proteome</keyword>
<dbReference type="InterPro" id="IPR010982">
    <property type="entry name" value="Lambda_DNA-bd_dom_sf"/>
</dbReference>
<dbReference type="GO" id="GO:0003677">
    <property type="term" value="F:DNA binding"/>
    <property type="evidence" value="ECO:0007669"/>
    <property type="project" value="InterPro"/>
</dbReference>